<evidence type="ECO:0000313" key="2">
    <source>
        <dbReference type="EMBL" id="MDQ0361936.1"/>
    </source>
</evidence>
<accession>A0ABU0E4V0</accession>
<dbReference type="SUPFAM" id="SSF55729">
    <property type="entry name" value="Acyl-CoA N-acyltransferases (Nat)"/>
    <property type="match status" value="1"/>
</dbReference>
<dbReference type="InterPro" id="IPR016181">
    <property type="entry name" value="Acyl_CoA_acyltransferase"/>
</dbReference>
<comment type="caution">
    <text evidence="2">The sequence shown here is derived from an EMBL/GenBank/DDBJ whole genome shotgun (WGS) entry which is preliminary data.</text>
</comment>
<dbReference type="Pfam" id="PF13302">
    <property type="entry name" value="Acetyltransf_3"/>
    <property type="match status" value="1"/>
</dbReference>
<sequence length="175" mass="20570">MHTYFLTSKRIGFSKWQEDDLPLAKQLWQDINVTKFIYADKTLSDEEVSERLTIEINNEKNYSIQYYPIFNLEDNEFIGCCGFRPFSAEGGDDLEMGFHLREKFWGKGYAFEASSTILNHIHSMFPDKQIYAGHSPDNIASKKLLEKLGFVYFKDSFYPPTQRFHPSYRYKPKSS</sequence>
<evidence type="ECO:0000259" key="1">
    <source>
        <dbReference type="PROSITE" id="PS51186"/>
    </source>
</evidence>
<gene>
    <name evidence="2" type="ORF">J2S15_002689</name>
</gene>
<feature type="domain" description="N-acetyltransferase" evidence="1">
    <location>
        <begin position="11"/>
        <end position="173"/>
    </location>
</feature>
<dbReference type="RefSeq" id="WP_307409098.1">
    <property type="nucleotide sequence ID" value="NZ_JAUSUR010000005.1"/>
</dbReference>
<dbReference type="InterPro" id="IPR051531">
    <property type="entry name" value="N-acetyltransferase"/>
</dbReference>
<reference evidence="2 3" key="1">
    <citation type="submission" date="2023-07" db="EMBL/GenBank/DDBJ databases">
        <title>Genomic Encyclopedia of Type Strains, Phase IV (KMG-IV): sequencing the most valuable type-strain genomes for metagenomic binning, comparative biology and taxonomic classification.</title>
        <authorList>
            <person name="Goeker M."/>
        </authorList>
    </citation>
    <scope>NUCLEOTIDE SEQUENCE [LARGE SCALE GENOMIC DNA]</scope>
    <source>
        <strain evidence="2 3">DSM 16784</strain>
    </source>
</reference>
<proteinExistence type="predicted"/>
<name>A0ABU0E4V0_9FIRM</name>
<evidence type="ECO:0000313" key="3">
    <source>
        <dbReference type="Proteomes" id="UP001230220"/>
    </source>
</evidence>
<dbReference type="PROSITE" id="PS51186">
    <property type="entry name" value="GNAT"/>
    <property type="match status" value="1"/>
</dbReference>
<dbReference type="PANTHER" id="PTHR43792:SF1">
    <property type="entry name" value="N-ACETYLTRANSFERASE DOMAIN-CONTAINING PROTEIN"/>
    <property type="match status" value="1"/>
</dbReference>
<dbReference type="InterPro" id="IPR000182">
    <property type="entry name" value="GNAT_dom"/>
</dbReference>
<keyword evidence="3" id="KW-1185">Reference proteome</keyword>
<protein>
    <submittedName>
        <fullName evidence="2">RimJ/RimL family protein N-acetyltransferase</fullName>
    </submittedName>
</protein>
<dbReference type="EMBL" id="JAUSUR010000005">
    <property type="protein sequence ID" value="MDQ0361936.1"/>
    <property type="molecule type" value="Genomic_DNA"/>
</dbReference>
<dbReference type="PANTHER" id="PTHR43792">
    <property type="entry name" value="GNAT FAMILY, PUTATIVE (AFU_ORTHOLOGUE AFUA_3G00765)-RELATED-RELATED"/>
    <property type="match status" value="1"/>
</dbReference>
<organism evidence="2 3">
    <name type="scientific">Breznakia pachnodae</name>
    <dbReference type="NCBI Taxonomy" id="265178"/>
    <lineage>
        <taxon>Bacteria</taxon>
        <taxon>Bacillati</taxon>
        <taxon>Bacillota</taxon>
        <taxon>Erysipelotrichia</taxon>
        <taxon>Erysipelotrichales</taxon>
        <taxon>Erysipelotrichaceae</taxon>
        <taxon>Breznakia</taxon>
    </lineage>
</organism>
<dbReference type="Gene3D" id="3.40.630.30">
    <property type="match status" value="1"/>
</dbReference>
<dbReference type="Proteomes" id="UP001230220">
    <property type="component" value="Unassembled WGS sequence"/>
</dbReference>